<dbReference type="Pfam" id="PF00093">
    <property type="entry name" value="VWC"/>
    <property type="match status" value="1"/>
</dbReference>
<reference evidence="3" key="1">
    <citation type="journal article" date="2021" name="G3 (Bethesda)">
        <title>Genome and transcriptome analysis of the beet armyworm Spodoptera exigua reveals targets for pest control. .</title>
        <authorList>
            <person name="Simon S."/>
            <person name="Breeschoten T."/>
            <person name="Jansen H.J."/>
            <person name="Dirks R.P."/>
            <person name="Schranz M.E."/>
            <person name="Ros V.I.D."/>
        </authorList>
    </citation>
    <scope>NUCLEOTIDE SEQUENCE</scope>
    <source>
        <strain evidence="3">TB_SE_WUR_2020</strain>
    </source>
</reference>
<evidence type="ECO:0000313" key="4">
    <source>
        <dbReference type="Proteomes" id="UP000814243"/>
    </source>
</evidence>
<dbReference type="InterPro" id="IPR001007">
    <property type="entry name" value="VWF_dom"/>
</dbReference>
<comment type="caution">
    <text evidence="3">The sequence shown here is derived from an EMBL/GenBank/DDBJ whole genome shotgun (WGS) entry which is preliminary data.</text>
</comment>
<evidence type="ECO:0000313" key="3">
    <source>
        <dbReference type="EMBL" id="KAH9644879.1"/>
    </source>
</evidence>
<dbReference type="InterPro" id="IPR010895">
    <property type="entry name" value="CHRD"/>
</dbReference>
<organism evidence="3 4">
    <name type="scientific">Spodoptera exigua</name>
    <name type="common">Beet armyworm</name>
    <name type="synonym">Noctua fulgens</name>
    <dbReference type="NCBI Taxonomy" id="7107"/>
    <lineage>
        <taxon>Eukaryota</taxon>
        <taxon>Metazoa</taxon>
        <taxon>Ecdysozoa</taxon>
        <taxon>Arthropoda</taxon>
        <taxon>Hexapoda</taxon>
        <taxon>Insecta</taxon>
        <taxon>Pterygota</taxon>
        <taxon>Neoptera</taxon>
        <taxon>Endopterygota</taxon>
        <taxon>Lepidoptera</taxon>
        <taxon>Glossata</taxon>
        <taxon>Ditrysia</taxon>
        <taxon>Noctuoidea</taxon>
        <taxon>Noctuidae</taxon>
        <taxon>Amphipyrinae</taxon>
        <taxon>Spodoptera</taxon>
    </lineage>
</organism>
<dbReference type="PANTHER" id="PTHR46526">
    <property type="entry name" value="CHORDIN"/>
    <property type="match status" value="1"/>
</dbReference>
<dbReference type="SUPFAM" id="SSF57603">
    <property type="entry name" value="FnI-like domain"/>
    <property type="match status" value="2"/>
</dbReference>
<dbReference type="SMART" id="SM00214">
    <property type="entry name" value="VWC"/>
    <property type="match status" value="2"/>
</dbReference>
<dbReference type="Gene3D" id="6.20.200.20">
    <property type="match status" value="1"/>
</dbReference>
<evidence type="ECO:0000256" key="1">
    <source>
        <dbReference type="PROSITE-ProRule" id="PRU00230"/>
    </source>
</evidence>
<feature type="domain" description="CHRD" evidence="2">
    <location>
        <begin position="1"/>
        <end position="118"/>
    </location>
</feature>
<dbReference type="InterPro" id="IPR052278">
    <property type="entry name" value="Chordin-like_regulators"/>
</dbReference>
<protein>
    <recommendedName>
        <fullName evidence="2">CHRD domain-containing protein</fullName>
    </recommendedName>
</protein>
<dbReference type="GO" id="GO:0036122">
    <property type="term" value="F:BMP binding"/>
    <property type="evidence" value="ECO:0007669"/>
    <property type="project" value="TreeGrafter"/>
</dbReference>
<dbReference type="EMBL" id="JACEFF010000062">
    <property type="protein sequence ID" value="KAH9644879.1"/>
    <property type="molecule type" value="Genomic_DNA"/>
</dbReference>
<evidence type="ECO:0000259" key="2">
    <source>
        <dbReference type="PROSITE" id="PS50933"/>
    </source>
</evidence>
<sequence length="696" mass="76659">MSGVPVAHGVATARFTFRRRHLYWSVLLSPSIQAQPRALAFLDKEGRVLLEQSLKKIPGIHATYEEKTDKLCGVWRRVPRQYKTLLRDGDLHVALLWGDARNNSIDSALSGRIDRYPALSSEMFTTLLEPEHPPTSIGQGACRDYPALEYEDGWWGGTAVITAVAGATPSLYLALVFNGVFPKTAVTSHLVRVILTLPEKNQTIIDQVQRVSKPHYDFNVLEVSTPVSAAELRSLARGRLLLTVEAVDAPERRIVGSVDNLGITDPKITLVEEQGKRHSQVEILDTRIGVLARPSARIFQPLYEEQLAVHISADTGPPILRGRLTSRMLPDAAGSGPALLRRTGQVRLPAAMAGLAWLSVDSLCGLYYETVVTGGNARSWSSWWLGTHPGTEVAARELGGEEGWVLEPTSAELVALHLGASSLELRAHDNVTVILRARVPQISVPPSCLPTVPGTSDNELIPKYTPGPLEDQMTDYSLFRLNYCTQRDKFYKLGETWTDTECWCVLGMVRCEPVQCPPVNCLVPTIKPPGQCCPICTMPGGYDTCAICTCNFATRQIQCPRVKCPPLRCSEKEAYRPDKKACCRVCPEVKAKKPDEETPKDQGAPRTAEEILAEGGCKFPDGPLPNGKEVHPSIHSHGEQRCVTCRCKDGEVTCVRKRCGRAACARRRRVDACCACTRHRRQRAPRTERPAPPPPS</sequence>
<dbReference type="GO" id="GO:0005615">
    <property type="term" value="C:extracellular space"/>
    <property type="evidence" value="ECO:0007669"/>
    <property type="project" value="TreeGrafter"/>
</dbReference>
<dbReference type="PANTHER" id="PTHR46526:SF1">
    <property type="entry name" value="CHORDIN"/>
    <property type="match status" value="1"/>
</dbReference>
<feature type="domain" description="CHRD" evidence="2">
    <location>
        <begin position="120"/>
        <end position="263"/>
    </location>
</feature>
<dbReference type="GO" id="GO:0009953">
    <property type="term" value="P:dorsal/ventral pattern formation"/>
    <property type="evidence" value="ECO:0007669"/>
    <property type="project" value="TreeGrafter"/>
</dbReference>
<keyword evidence="1" id="KW-0217">Developmental protein</keyword>
<dbReference type="PROSITE" id="PS50933">
    <property type="entry name" value="CHRD"/>
    <property type="match status" value="2"/>
</dbReference>
<dbReference type="GO" id="GO:0030514">
    <property type="term" value="P:negative regulation of BMP signaling pathway"/>
    <property type="evidence" value="ECO:0007669"/>
    <property type="project" value="TreeGrafter"/>
</dbReference>
<dbReference type="AlphaFoldDB" id="A0A922MXW8"/>
<proteinExistence type="predicted"/>
<dbReference type="Proteomes" id="UP000814243">
    <property type="component" value="Unassembled WGS sequence"/>
</dbReference>
<name>A0A922MXW8_SPOEX</name>
<accession>A0A922MXW8</accession>
<gene>
    <name evidence="3" type="ORF">HF086_007967</name>
</gene>